<comment type="catalytic activity">
    <reaction evidence="7">
        <text>a peptidoglycan chain = a peptidoglycan chain with N-acetyl-1,6-anhydromuramyl-[peptide] at the reducing end + a peptidoglycan chain with N-acetylglucosamine at the non-reducing end.</text>
        <dbReference type="EC" id="4.2.2.29"/>
    </reaction>
</comment>
<comment type="function">
    <text evidence="7">Functions as a peptidoglycan terminase that cleaves nascent peptidoglycan strands endolytically to terminate their elongation.</text>
</comment>
<proteinExistence type="inferred from homology"/>
<feature type="site" description="Important for catalytic activity" evidence="7">
    <location>
        <position position="203"/>
    </location>
</feature>
<comment type="similarity">
    <text evidence="7">Belongs to the transglycosylase MltG family.</text>
</comment>
<dbReference type="CDD" id="cd08010">
    <property type="entry name" value="MltG_like"/>
    <property type="match status" value="1"/>
</dbReference>
<evidence type="ECO:0000256" key="7">
    <source>
        <dbReference type="HAMAP-Rule" id="MF_02065"/>
    </source>
</evidence>
<organism evidence="8 9">
    <name type="scientific">Candidatus Beckwithbacteria bacterium CG10_big_fil_rev_8_21_14_0_10_34_10</name>
    <dbReference type="NCBI Taxonomy" id="1974495"/>
    <lineage>
        <taxon>Bacteria</taxon>
        <taxon>Candidatus Beckwithiibacteriota</taxon>
    </lineage>
</organism>
<keyword evidence="4 7" id="KW-0472">Membrane</keyword>
<dbReference type="Pfam" id="PF02618">
    <property type="entry name" value="YceG"/>
    <property type="match status" value="1"/>
</dbReference>
<dbReference type="Proteomes" id="UP000230093">
    <property type="component" value="Unassembled WGS sequence"/>
</dbReference>
<dbReference type="GO" id="GO:0009252">
    <property type="term" value="P:peptidoglycan biosynthetic process"/>
    <property type="evidence" value="ECO:0007669"/>
    <property type="project" value="UniProtKB-UniRule"/>
</dbReference>
<accession>A0A2H0W8Y9</accession>
<dbReference type="PANTHER" id="PTHR30518">
    <property type="entry name" value="ENDOLYTIC MUREIN TRANSGLYCOSYLASE"/>
    <property type="match status" value="1"/>
</dbReference>
<dbReference type="GO" id="GO:0005886">
    <property type="term" value="C:plasma membrane"/>
    <property type="evidence" value="ECO:0007669"/>
    <property type="project" value="UniProtKB-UniRule"/>
</dbReference>
<keyword evidence="5 7" id="KW-0456">Lyase</keyword>
<protein>
    <recommendedName>
        <fullName evidence="7">Endolytic murein transglycosylase</fullName>
        <ecNumber evidence="7">4.2.2.29</ecNumber>
    </recommendedName>
    <alternativeName>
        <fullName evidence="7">Peptidoglycan lytic transglycosylase</fullName>
    </alternativeName>
    <alternativeName>
        <fullName evidence="7">Peptidoglycan polymerization terminase</fullName>
    </alternativeName>
</protein>
<gene>
    <name evidence="7" type="primary">mltG</name>
    <name evidence="8" type="ORF">COT75_03185</name>
</gene>
<dbReference type="EC" id="4.2.2.29" evidence="7"/>
<evidence type="ECO:0000313" key="8">
    <source>
        <dbReference type="EMBL" id="PIS09123.1"/>
    </source>
</evidence>
<dbReference type="AlphaFoldDB" id="A0A2H0W8Y9"/>
<dbReference type="InterPro" id="IPR003770">
    <property type="entry name" value="MLTG-like"/>
</dbReference>
<evidence type="ECO:0000313" key="9">
    <source>
        <dbReference type="Proteomes" id="UP000230093"/>
    </source>
</evidence>
<sequence length="328" mass="36949">MKKYFGFILISLVLILLVLFLLWKNLSLPADKNNAQEKIFVIPPGLGMSQISEKLKEEGLIKSNPAFQALVVSKGMTTDLQAGDYRLSPSMNLEEVIEALSHGTLDIWVTIPEGLRKEEIGKILKESFAKQGVSFDVQEFLAQARTLEGYLFPDTYLFPKDSSPQDTVIILNNTFKAKYDSLNINSNLSQKNSLILASLVEREVKQDEDRAIVAGILLKRLNNDWPLQIDASVQYAKANLECPANDITCKWWPIVYPEDLENISSGYNTYKNQGLPPAPICNPGLASLKAVLNPQSSDYWFYLSDNKGKIHYSKTIEEHQKNISQYLD</sequence>
<keyword evidence="3 7" id="KW-1133">Transmembrane helix</keyword>
<keyword evidence="2 7" id="KW-0812">Transmembrane</keyword>
<keyword evidence="6 7" id="KW-0961">Cell wall biogenesis/degradation</keyword>
<dbReference type="HAMAP" id="MF_02065">
    <property type="entry name" value="MltG"/>
    <property type="match status" value="1"/>
</dbReference>
<comment type="caution">
    <text evidence="8">The sequence shown here is derived from an EMBL/GenBank/DDBJ whole genome shotgun (WGS) entry which is preliminary data.</text>
</comment>
<keyword evidence="1 7" id="KW-1003">Cell membrane</keyword>
<name>A0A2H0W8Y9_9BACT</name>
<evidence type="ECO:0000256" key="3">
    <source>
        <dbReference type="ARBA" id="ARBA00022989"/>
    </source>
</evidence>
<reference evidence="9" key="1">
    <citation type="submission" date="2017-09" db="EMBL/GenBank/DDBJ databases">
        <title>Depth-based differentiation of microbial function through sediment-hosted aquifers and enrichment of novel symbionts in the deep terrestrial subsurface.</title>
        <authorList>
            <person name="Probst A.J."/>
            <person name="Ladd B."/>
            <person name="Jarett J.K."/>
            <person name="Geller-Mcgrath D.E."/>
            <person name="Sieber C.M.K."/>
            <person name="Emerson J.B."/>
            <person name="Anantharaman K."/>
            <person name="Thomas B.C."/>
            <person name="Malmstrom R."/>
            <person name="Stieglmeier M."/>
            <person name="Klingl A."/>
            <person name="Woyke T."/>
            <person name="Ryan C.M."/>
            <person name="Banfield J.F."/>
        </authorList>
    </citation>
    <scope>NUCLEOTIDE SEQUENCE [LARGE SCALE GENOMIC DNA]</scope>
</reference>
<evidence type="ECO:0000256" key="5">
    <source>
        <dbReference type="ARBA" id="ARBA00023239"/>
    </source>
</evidence>
<dbReference type="NCBIfam" id="TIGR00247">
    <property type="entry name" value="endolytic transglycosylase MltG"/>
    <property type="match status" value="1"/>
</dbReference>
<evidence type="ECO:0000256" key="6">
    <source>
        <dbReference type="ARBA" id="ARBA00023316"/>
    </source>
</evidence>
<evidence type="ECO:0000256" key="1">
    <source>
        <dbReference type="ARBA" id="ARBA00022475"/>
    </source>
</evidence>
<dbReference type="PANTHER" id="PTHR30518:SF2">
    <property type="entry name" value="ENDOLYTIC MUREIN TRANSGLYCOSYLASE"/>
    <property type="match status" value="1"/>
</dbReference>
<dbReference type="EMBL" id="PEZT01000018">
    <property type="protein sequence ID" value="PIS09123.1"/>
    <property type="molecule type" value="Genomic_DNA"/>
</dbReference>
<evidence type="ECO:0000256" key="4">
    <source>
        <dbReference type="ARBA" id="ARBA00023136"/>
    </source>
</evidence>
<dbReference type="GO" id="GO:0071555">
    <property type="term" value="P:cell wall organization"/>
    <property type="evidence" value="ECO:0007669"/>
    <property type="project" value="UniProtKB-KW"/>
</dbReference>
<dbReference type="GO" id="GO:0008932">
    <property type="term" value="F:lytic endotransglycosylase activity"/>
    <property type="evidence" value="ECO:0007669"/>
    <property type="project" value="UniProtKB-UniRule"/>
</dbReference>
<dbReference type="Gene3D" id="3.30.1490.480">
    <property type="entry name" value="Endolytic murein transglycosylase"/>
    <property type="match status" value="1"/>
</dbReference>
<evidence type="ECO:0000256" key="2">
    <source>
        <dbReference type="ARBA" id="ARBA00022692"/>
    </source>
</evidence>